<dbReference type="RefSeq" id="WP_012673941.1">
    <property type="nucleotide sequence ID" value="NC_012438.1"/>
</dbReference>
<dbReference type="InterPro" id="IPR003787">
    <property type="entry name" value="Sulphur_relay_DsrE/F-like"/>
</dbReference>
<reference evidence="2 3" key="1">
    <citation type="journal article" date="2009" name="J. Bacteriol.">
        <title>Complete and draft genome sequences of six members of the Aquificales.</title>
        <authorList>
            <person name="Reysenbach A.L."/>
            <person name="Hamamura N."/>
            <person name="Podar M."/>
            <person name="Griffiths E."/>
            <person name="Ferreira S."/>
            <person name="Hochstein R."/>
            <person name="Heidelberg J."/>
            <person name="Johnson J."/>
            <person name="Mead D."/>
            <person name="Pohorille A."/>
            <person name="Sarmiento M."/>
            <person name="Schweighofer K."/>
            <person name="Seshadri R."/>
            <person name="Voytek M.A."/>
        </authorList>
    </citation>
    <scope>NUCLEOTIDE SEQUENCE [LARGE SCALE GENOMIC DNA]</scope>
    <source>
        <strain evidence="3">Az-Fu1 / DSM 15241 / OCM 825</strain>
    </source>
</reference>
<sequence length="117" mass="13062">MAKKKVVSIIKSNPFGWKTFEALRQAVGMALDHQVSVVFMRDGVFALTNWNPNLIGVPSFDKSIEALGMLNARIIVNKECLGDRGITKLKDFGVEIEILSKNEICQIINEAEVVITW</sequence>
<dbReference type="OrthoDB" id="14500at2"/>
<dbReference type="SUPFAM" id="SSF75169">
    <property type="entry name" value="DsrEFH-like"/>
    <property type="match status" value="1"/>
</dbReference>
<evidence type="ECO:0000313" key="3">
    <source>
        <dbReference type="Proteomes" id="UP000001369"/>
    </source>
</evidence>
<dbReference type="InterPro" id="IPR017462">
    <property type="entry name" value="Sulphur_relay_TusC/DsrF"/>
</dbReference>
<dbReference type="Pfam" id="PF02635">
    <property type="entry name" value="DsrE"/>
    <property type="match status" value="1"/>
</dbReference>
<organism evidence="2 3">
    <name type="scientific">Sulfurihydrogenibium azorense (strain DSM 15241 / OCM 825 / Az-Fu1)</name>
    <dbReference type="NCBI Taxonomy" id="204536"/>
    <lineage>
        <taxon>Bacteria</taxon>
        <taxon>Pseudomonadati</taxon>
        <taxon>Aquificota</taxon>
        <taxon>Aquificia</taxon>
        <taxon>Aquificales</taxon>
        <taxon>Hydrogenothermaceae</taxon>
        <taxon>Sulfurihydrogenibium</taxon>
    </lineage>
</organism>
<evidence type="ECO:0000313" key="2">
    <source>
        <dbReference type="EMBL" id="ACN98619.1"/>
    </source>
</evidence>
<dbReference type="STRING" id="204536.SULAZ_1102"/>
<dbReference type="EMBL" id="CP001229">
    <property type="protein sequence ID" value="ACN98619.1"/>
    <property type="molecule type" value="Genomic_DNA"/>
</dbReference>
<comment type="similarity">
    <text evidence="1">Belongs to the DsrF/TusC family.</text>
</comment>
<accession>C1DVD7</accession>
<dbReference type="Gene3D" id="3.40.1260.10">
    <property type="entry name" value="DsrEFH-like"/>
    <property type="match status" value="1"/>
</dbReference>
<keyword evidence="3" id="KW-1185">Reference proteome</keyword>
<dbReference type="Proteomes" id="UP000001369">
    <property type="component" value="Chromosome"/>
</dbReference>
<protein>
    <submittedName>
        <fullName evidence="2">DsrE protein</fullName>
    </submittedName>
</protein>
<dbReference type="eggNOG" id="COG2923">
    <property type="taxonomic scope" value="Bacteria"/>
</dbReference>
<dbReference type="AlphaFoldDB" id="C1DVD7"/>
<evidence type="ECO:0000256" key="1">
    <source>
        <dbReference type="ARBA" id="ARBA00005996"/>
    </source>
</evidence>
<dbReference type="PANTHER" id="PTHR38780:SF1">
    <property type="entry name" value="PROTEIN TUSC"/>
    <property type="match status" value="1"/>
</dbReference>
<name>C1DVD7_SULAA</name>
<gene>
    <name evidence="2" type="ordered locus">SULAZ_1102</name>
</gene>
<dbReference type="InterPro" id="IPR027396">
    <property type="entry name" value="DsrEFH-like"/>
</dbReference>
<dbReference type="KEGG" id="saf:SULAZ_1102"/>
<dbReference type="HOGENOM" id="CLU_155943_0_0_0"/>
<dbReference type="PANTHER" id="PTHR38780">
    <property type="entry name" value="PROTEIN TUSC"/>
    <property type="match status" value="1"/>
</dbReference>
<proteinExistence type="inferred from homology"/>